<dbReference type="InterPro" id="IPR029001">
    <property type="entry name" value="ITPase-like_fam"/>
</dbReference>
<evidence type="ECO:0000256" key="1">
    <source>
        <dbReference type="ARBA" id="ARBA00001968"/>
    </source>
</evidence>
<dbReference type="PIRSF" id="PIRSF006305">
    <property type="entry name" value="Maf"/>
    <property type="match status" value="1"/>
</dbReference>
<reference evidence="5 6" key="1">
    <citation type="submission" date="2020-01" db="EMBL/GenBank/DDBJ databases">
        <title>Frigidibacter albus SP32T (=CGMCC 1.13995T).</title>
        <authorList>
            <person name="Liao X."/>
        </authorList>
    </citation>
    <scope>NUCLEOTIDE SEQUENCE [LARGE SCALE GENOMIC DNA]</scope>
    <source>
        <strain evidence="5 6">SP32</strain>
    </source>
</reference>
<comment type="catalytic activity">
    <reaction evidence="4">
        <text>a ribonucleoside 5'-triphosphate + H2O = a ribonucleoside 5'-phosphate + diphosphate + H(+)</text>
        <dbReference type="Rhea" id="RHEA:23996"/>
        <dbReference type="ChEBI" id="CHEBI:15377"/>
        <dbReference type="ChEBI" id="CHEBI:15378"/>
        <dbReference type="ChEBI" id="CHEBI:33019"/>
        <dbReference type="ChEBI" id="CHEBI:58043"/>
        <dbReference type="ChEBI" id="CHEBI:61557"/>
        <dbReference type="EC" id="3.6.1.9"/>
    </reaction>
</comment>
<comment type="function">
    <text evidence="4">Nucleoside triphosphate pyrophosphatase. May have a dual role in cell division arrest and in preventing the incorporation of modified nucleotides into cellular nucleic acids.</text>
</comment>
<dbReference type="HAMAP" id="MF_00528">
    <property type="entry name" value="Maf"/>
    <property type="match status" value="1"/>
</dbReference>
<name>A0A6L8VGQ2_9RHOB</name>
<keyword evidence="4" id="KW-0963">Cytoplasm</keyword>
<organism evidence="5 6">
    <name type="scientific">Frigidibacter albus</name>
    <dbReference type="NCBI Taxonomy" id="1465486"/>
    <lineage>
        <taxon>Bacteria</taxon>
        <taxon>Pseudomonadati</taxon>
        <taxon>Pseudomonadota</taxon>
        <taxon>Alphaproteobacteria</taxon>
        <taxon>Rhodobacterales</taxon>
        <taxon>Paracoccaceae</taxon>
        <taxon>Frigidibacter</taxon>
    </lineage>
</organism>
<gene>
    <name evidence="5" type="primary">maf</name>
    <name evidence="5" type="ORF">GS660_10635</name>
</gene>
<dbReference type="GO" id="GO:0005737">
    <property type="term" value="C:cytoplasm"/>
    <property type="evidence" value="ECO:0007669"/>
    <property type="project" value="UniProtKB-SubCell"/>
</dbReference>
<dbReference type="CDD" id="cd00555">
    <property type="entry name" value="Maf"/>
    <property type="match status" value="1"/>
</dbReference>
<dbReference type="EMBL" id="WWNR01000006">
    <property type="protein sequence ID" value="MZQ89547.1"/>
    <property type="molecule type" value="Genomic_DNA"/>
</dbReference>
<dbReference type="EC" id="3.6.1.9" evidence="4"/>
<dbReference type="GO" id="GO:0009117">
    <property type="term" value="P:nucleotide metabolic process"/>
    <property type="evidence" value="ECO:0007669"/>
    <property type="project" value="UniProtKB-KW"/>
</dbReference>
<dbReference type="Pfam" id="PF02545">
    <property type="entry name" value="Maf"/>
    <property type="match status" value="1"/>
</dbReference>
<evidence type="ECO:0000256" key="2">
    <source>
        <dbReference type="ARBA" id="ARBA00022801"/>
    </source>
</evidence>
<evidence type="ECO:0000313" key="6">
    <source>
        <dbReference type="Proteomes" id="UP000477083"/>
    </source>
</evidence>
<keyword evidence="6" id="KW-1185">Reference proteome</keyword>
<comment type="caution">
    <text evidence="4">Lacks conserved residue(s) required for the propagation of feature annotation.</text>
</comment>
<dbReference type="PANTHER" id="PTHR43213">
    <property type="entry name" value="BIFUNCTIONAL DTTP/UTP PYROPHOSPHATASE/METHYLTRANSFERASE PROTEIN-RELATED"/>
    <property type="match status" value="1"/>
</dbReference>
<dbReference type="NCBIfam" id="TIGR00172">
    <property type="entry name" value="maf"/>
    <property type="match status" value="1"/>
</dbReference>
<dbReference type="PANTHER" id="PTHR43213:SF5">
    <property type="entry name" value="BIFUNCTIONAL DTTP_UTP PYROPHOSPHATASE_METHYLTRANSFERASE PROTEIN-RELATED"/>
    <property type="match status" value="1"/>
</dbReference>
<dbReference type="AlphaFoldDB" id="A0A6L8VGQ2"/>
<comment type="similarity">
    <text evidence="4">Belongs to the Maf family.</text>
</comment>
<comment type="subcellular location">
    <subcellularLocation>
        <location evidence="4">Cytoplasm</location>
    </subcellularLocation>
</comment>
<protein>
    <recommendedName>
        <fullName evidence="4">Nucleoside triphosphate pyrophosphatase</fullName>
        <ecNumber evidence="4">3.6.1.9</ecNumber>
    </recommendedName>
    <alternativeName>
        <fullName evidence="4">Nucleotide pyrophosphatase</fullName>
        <shortName evidence="4">Nucleotide PPase</shortName>
    </alternativeName>
</protein>
<proteinExistence type="inferred from homology"/>
<dbReference type="SUPFAM" id="SSF52972">
    <property type="entry name" value="ITPase-like"/>
    <property type="match status" value="1"/>
</dbReference>
<evidence type="ECO:0000256" key="4">
    <source>
        <dbReference type="HAMAP-Rule" id="MF_00528"/>
    </source>
</evidence>
<dbReference type="OrthoDB" id="9813962at2"/>
<dbReference type="InterPro" id="IPR003697">
    <property type="entry name" value="Maf-like"/>
</dbReference>
<evidence type="ECO:0000313" key="5">
    <source>
        <dbReference type="EMBL" id="MZQ89547.1"/>
    </source>
</evidence>
<dbReference type="RefSeq" id="WP_161346253.1">
    <property type="nucleotide sequence ID" value="NZ_BMGW01000006.1"/>
</dbReference>
<feature type="active site" description="Proton acceptor" evidence="4">
    <location>
        <position position="76"/>
    </location>
</feature>
<keyword evidence="2 4" id="KW-0378">Hydrolase</keyword>
<dbReference type="Proteomes" id="UP000477083">
    <property type="component" value="Unassembled WGS sequence"/>
</dbReference>
<comment type="cofactor">
    <cofactor evidence="1 4">
        <name>a divalent metal cation</name>
        <dbReference type="ChEBI" id="CHEBI:60240"/>
    </cofactor>
</comment>
<accession>A0A6L8VGQ2</accession>
<dbReference type="Gene3D" id="3.90.950.10">
    <property type="match status" value="1"/>
</dbReference>
<evidence type="ECO:0000256" key="3">
    <source>
        <dbReference type="ARBA" id="ARBA00023080"/>
    </source>
</evidence>
<keyword evidence="3 4" id="KW-0546">Nucleotide metabolism</keyword>
<comment type="catalytic activity">
    <reaction evidence="4">
        <text>a 2'-deoxyribonucleoside 5'-triphosphate + H2O = a 2'-deoxyribonucleoside 5'-phosphate + diphosphate + H(+)</text>
        <dbReference type="Rhea" id="RHEA:44644"/>
        <dbReference type="ChEBI" id="CHEBI:15377"/>
        <dbReference type="ChEBI" id="CHEBI:15378"/>
        <dbReference type="ChEBI" id="CHEBI:33019"/>
        <dbReference type="ChEBI" id="CHEBI:61560"/>
        <dbReference type="ChEBI" id="CHEBI:65317"/>
        <dbReference type="EC" id="3.6.1.9"/>
    </reaction>
</comment>
<sequence length="199" mass="21905">MPTPLLLASASETRAAMLRAAGLDPQVLPARIDEEAIRAALEAEGATPRDLADALAEMKARKLSDKHPEALVLGADQVLELKGQVFAKPETPDAARAQLRALSGKTHRLLSAAVIYRASKPEWRHVGEARLTMHDLSDAYIDAYVTRNWDSIRHSVGCYQIEKEGVCLMSRVEGDHFTILGLPLIPLLTWLRLRGEIRA</sequence>
<comment type="caution">
    <text evidence="5">The sequence shown here is derived from an EMBL/GenBank/DDBJ whole genome shotgun (WGS) entry which is preliminary data.</text>
</comment>
<dbReference type="GO" id="GO:0047429">
    <property type="term" value="F:nucleoside triphosphate diphosphatase activity"/>
    <property type="evidence" value="ECO:0007669"/>
    <property type="project" value="UniProtKB-EC"/>
</dbReference>